<feature type="disulfide bond" description="Redox-active" evidence="4">
    <location>
        <begin position="68"/>
        <end position="72"/>
    </location>
</feature>
<dbReference type="RefSeq" id="WP_034442674.1">
    <property type="nucleotide sequence ID" value="NZ_JMTK01000002.1"/>
</dbReference>
<protein>
    <submittedName>
        <fullName evidence="5">Cytochrome oxidase biogenesis protein Sco1/SenC/PrrC, putative copper metallochaperone</fullName>
    </submittedName>
</protein>
<evidence type="ECO:0000313" key="5">
    <source>
        <dbReference type="EMBL" id="KJZ81867.1"/>
    </source>
</evidence>
<dbReference type="SUPFAM" id="SSF52833">
    <property type="entry name" value="Thioredoxin-like"/>
    <property type="match status" value="1"/>
</dbReference>
<evidence type="ECO:0000256" key="3">
    <source>
        <dbReference type="PIRSR" id="PIRSR603782-1"/>
    </source>
</evidence>
<organism evidence="5 6">
    <name type="scientific">Candidatus Liberibacter solanacearum</name>
    <dbReference type="NCBI Taxonomy" id="556287"/>
    <lineage>
        <taxon>Bacteria</taxon>
        <taxon>Pseudomonadati</taxon>
        <taxon>Pseudomonadota</taxon>
        <taxon>Alphaproteobacteria</taxon>
        <taxon>Hyphomicrobiales</taxon>
        <taxon>Rhizobiaceae</taxon>
        <taxon>Liberibacter</taxon>
    </lineage>
</organism>
<keyword evidence="6" id="KW-1185">Reference proteome</keyword>
<keyword evidence="4" id="KW-1015">Disulfide bond</keyword>
<evidence type="ECO:0000256" key="4">
    <source>
        <dbReference type="PIRSR" id="PIRSR603782-2"/>
    </source>
</evidence>
<comment type="caution">
    <text evidence="5">The sequence shown here is derived from an EMBL/GenBank/DDBJ whole genome shotgun (WGS) entry which is preliminary data.</text>
</comment>
<evidence type="ECO:0000256" key="1">
    <source>
        <dbReference type="ARBA" id="ARBA00010996"/>
    </source>
</evidence>
<dbReference type="EMBL" id="JMTK01000002">
    <property type="protein sequence ID" value="KJZ81867.1"/>
    <property type="molecule type" value="Genomic_DNA"/>
</dbReference>
<keyword evidence="2 3" id="KW-0186">Copper</keyword>
<dbReference type="PATRIC" id="fig|556287.8.peg.576"/>
<dbReference type="AlphaFoldDB" id="A0A094Z146"/>
<feature type="binding site" evidence="3">
    <location>
        <position position="72"/>
    </location>
    <ligand>
        <name>Cu cation</name>
        <dbReference type="ChEBI" id="CHEBI:23378"/>
    </ligand>
</feature>
<dbReference type="PANTHER" id="PTHR12151:SF25">
    <property type="entry name" value="LINALOOL DEHYDRATASE_ISOMERASE DOMAIN-CONTAINING PROTEIN"/>
    <property type="match status" value="1"/>
</dbReference>
<accession>A0A094Z146</accession>
<name>A0A094Z146_9HYPH</name>
<dbReference type="FunFam" id="3.40.30.10:FF:000013">
    <property type="entry name" value="Blast:Protein SCO1 homolog, mitochondrial"/>
    <property type="match status" value="1"/>
</dbReference>
<dbReference type="InterPro" id="IPR003782">
    <property type="entry name" value="SCO1/SenC"/>
</dbReference>
<evidence type="ECO:0000313" key="6">
    <source>
        <dbReference type="Proteomes" id="UP000033731"/>
    </source>
</evidence>
<dbReference type="Gene3D" id="3.40.30.10">
    <property type="entry name" value="Glutaredoxin"/>
    <property type="match status" value="1"/>
</dbReference>
<keyword evidence="3" id="KW-0479">Metal-binding</keyword>
<feature type="binding site" evidence="3">
    <location>
        <position position="160"/>
    </location>
    <ligand>
        <name>Cu cation</name>
        <dbReference type="ChEBI" id="CHEBI:23378"/>
    </ligand>
</feature>
<sequence>MKALAVILGTILFAVLGGVAYIVYDSKIEGKNQQLNSDVRLVTQEGVNISLSALYTRPAIVFFGFTHCSKVCPTTLSKLDGWLKKVDPTGKLLNAYFITVDPKRDTPEEMNKFVKKFSDRIIGISGDPTSVMSVVKKFRVYVNNVLTDQSDPEKKYFVDHTTALLLFNTSGNIVGIIPYKEDSQFAIEKINRLMEQEKYLK</sequence>
<dbReference type="InterPro" id="IPR036249">
    <property type="entry name" value="Thioredoxin-like_sf"/>
</dbReference>
<dbReference type="PANTHER" id="PTHR12151">
    <property type="entry name" value="ELECTRON TRANSPORT PROTIN SCO1/SENC FAMILY MEMBER"/>
    <property type="match status" value="1"/>
</dbReference>
<dbReference type="CDD" id="cd02968">
    <property type="entry name" value="SCO"/>
    <property type="match status" value="1"/>
</dbReference>
<reference evidence="5 6" key="1">
    <citation type="journal article" date="2015" name="Phytopathology">
        <title>Genomes of Candidatus Liberibacter solanacearum haplotype A from New Zealand and the USA suggest significant genome plasticity in the species.</title>
        <authorList>
            <person name="Thompson S.M."/>
            <person name="Johnson C.P."/>
            <person name="Lu A.Y."/>
            <person name="Frampton R.A."/>
            <person name="Sullivan K.L."/>
            <person name="Fiers M.W."/>
            <person name="Crowhurst R.N."/>
            <person name="Pitman A.R."/>
            <person name="Scott I."/>
            <person name="Gudmestad N.C."/>
            <person name="Smith G.R."/>
        </authorList>
    </citation>
    <scope>NUCLEOTIDE SEQUENCE [LARGE SCALE GENOMIC DNA]</scope>
    <source>
        <strain evidence="5 6">LsoNZ1</strain>
    </source>
</reference>
<dbReference type="Pfam" id="PF02630">
    <property type="entry name" value="SCO1-SenC"/>
    <property type="match status" value="1"/>
</dbReference>
<dbReference type="GO" id="GO:0046872">
    <property type="term" value="F:metal ion binding"/>
    <property type="evidence" value="ECO:0007669"/>
    <property type="project" value="UniProtKB-KW"/>
</dbReference>
<gene>
    <name evidence="5" type="ORF">DJ66_0595</name>
</gene>
<proteinExistence type="inferred from homology"/>
<dbReference type="Proteomes" id="UP000033731">
    <property type="component" value="Unassembled WGS sequence"/>
</dbReference>
<feature type="binding site" evidence="3">
    <location>
        <position position="68"/>
    </location>
    <ligand>
        <name>Cu cation</name>
        <dbReference type="ChEBI" id="CHEBI:23378"/>
    </ligand>
</feature>
<evidence type="ECO:0000256" key="2">
    <source>
        <dbReference type="ARBA" id="ARBA00023008"/>
    </source>
</evidence>
<comment type="similarity">
    <text evidence="1">Belongs to the SCO1/2 family.</text>
</comment>